<gene>
    <name evidence="1" type="ORF">ACFFK0_13605</name>
</gene>
<evidence type="ECO:0000313" key="2">
    <source>
        <dbReference type="Proteomes" id="UP001589776"/>
    </source>
</evidence>
<keyword evidence="2" id="KW-1185">Reference proteome</keyword>
<dbReference type="PANTHER" id="PTHR19288">
    <property type="entry name" value="4-NITROPHENYLPHOSPHATASE-RELATED"/>
    <property type="match status" value="1"/>
</dbReference>
<organism evidence="1 2">
    <name type="scientific">Paenibacillus chartarius</name>
    <dbReference type="NCBI Taxonomy" id="747481"/>
    <lineage>
        <taxon>Bacteria</taxon>
        <taxon>Bacillati</taxon>
        <taxon>Bacillota</taxon>
        <taxon>Bacilli</taxon>
        <taxon>Bacillales</taxon>
        <taxon>Paenibacillaceae</taxon>
        <taxon>Paenibacillus</taxon>
    </lineage>
</organism>
<reference evidence="1 2" key="1">
    <citation type="submission" date="2024-09" db="EMBL/GenBank/DDBJ databases">
        <authorList>
            <person name="Sun Q."/>
            <person name="Mori K."/>
        </authorList>
    </citation>
    <scope>NUCLEOTIDE SEQUENCE [LARGE SCALE GENOMIC DNA]</scope>
    <source>
        <strain evidence="1 2">CCM 7759</strain>
    </source>
</reference>
<dbReference type="InterPro" id="IPR006357">
    <property type="entry name" value="HAD-SF_hydro_IIA"/>
</dbReference>
<dbReference type="GO" id="GO:0016787">
    <property type="term" value="F:hydrolase activity"/>
    <property type="evidence" value="ECO:0007669"/>
    <property type="project" value="UniProtKB-KW"/>
</dbReference>
<comment type="caution">
    <text evidence="1">The sequence shown here is derived from an EMBL/GenBank/DDBJ whole genome shotgun (WGS) entry which is preliminary data.</text>
</comment>
<dbReference type="RefSeq" id="WP_377470793.1">
    <property type="nucleotide sequence ID" value="NZ_JBHLWN010000051.1"/>
</dbReference>
<dbReference type="Gene3D" id="3.40.50.1000">
    <property type="entry name" value="HAD superfamily/HAD-like"/>
    <property type="match status" value="2"/>
</dbReference>
<protein>
    <submittedName>
        <fullName evidence="1">HAD-IIA family hydrolase</fullName>
    </submittedName>
</protein>
<dbReference type="InterPro" id="IPR036412">
    <property type="entry name" value="HAD-like_sf"/>
</dbReference>
<proteinExistence type="predicted"/>
<keyword evidence="1" id="KW-0378">Hydrolase</keyword>
<dbReference type="Pfam" id="PF13344">
    <property type="entry name" value="Hydrolase_6"/>
    <property type="match status" value="1"/>
</dbReference>
<sequence>MAQHGFLPRMQAYFFDLDGCIYHGDRLSAGVVPLLDRLRQQGLSYVFLTNNSRLGAAEIGSRLEAMGLTVPDDRILPVTDIAGKYLRDKYGKLSVKTIGSDSLARNIAEAGHTPIAWDAPGADVVIVGRDTEFHYNKLQRIAADIGHGSRLIATNPDRYHPGQFGERVPETGSLLAAIEAVTGKTAECIGKPEPYMFEQAMQLCGAAPDSCVMVGDNLETDIRGSRQAGLRSVWITNGSAPGPAAEGGAEVLESRSSAAGFAPSGPARPDVVVNDMEELYQLVMQG</sequence>
<dbReference type="PANTHER" id="PTHR19288:SF46">
    <property type="entry name" value="HALOACID DEHALOGENASE-LIKE HYDROLASE DOMAIN-CONTAINING PROTEIN 2"/>
    <property type="match status" value="1"/>
</dbReference>
<dbReference type="Pfam" id="PF13242">
    <property type="entry name" value="Hydrolase_like"/>
    <property type="match status" value="1"/>
</dbReference>
<dbReference type="InterPro" id="IPR023214">
    <property type="entry name" value="HAD_sf"/>
</dbReference>
<dbReference type="InterPro" id="IPR006439">
    <property type="entry name" value="HAD-SF_hydro_IA"/>
</dbReference>
<dbReference type="NCBIfam" id="TIGR01549">
    <property type="entry name" value="HAD-SF-IA-v1"/>
    <property type="match status" value="1"/>
</dbReference>
<dbReference type="SUPFAM" id="SSF56784">
    <property type="entry name" value="HAD-like"/>
    <property type="match status" value="1"/>
</dbReference>
<evidence type="ECO:0000313" key="1">
    <source>
        <dbReference type="EMBL" id="MFC0213480.1"/>
    </source>
</evidence>
<dbReference type="Proteomes" id="UP001589776">
    <property type="component" value="Unassembled WGS sequence"/>
</dbReference>
<dbReference type="NCBIfam" id="TIGR01460">
    <property type="entry name" value="HAD-SF-IIA"/>
    <property type="match status" value="1"/>
</dbReference>
<dbReference type="EMBL" id="JBHLWN010000051">
    <property type="protein sequence ID" value="MFC0213480.1"/>
    <property type="molecule type" value="Genomic_DNA"/>
</dbReference>
<accession>A0ABV6DLF8</accession>
<name>A0ABV6DLF8_9BACL</name>